<evidence type="ECO:0000313" key="1">
    <source>
        <dbReference type="EMBL" id="MDV0447714.1"/>
    </source>
</evidence>
<dbReference type="AlphaFoldDB" id="A0AAE4SEF1"/>
<dbReference type="EMBL" id="JAWDKD010000021">
    <property type="protein sequence ID" value="MDV0447714.1"/>
    <property type="molecule type" value="Genomic_DNA"/>
</dbReference>
<dbReference type="RefSeq" id="WP_338100153.1">
    <property type="nucleotide sequence ID" value="NZ_JAWDKD010000021.1"/>
</dbReference>
<reference evidence="1" key="1">
    <citation type="submission" date="2023-06" db="EMBL/GenBank/DDBJ databases">
        <title>Genome sequence of Methanosarcinaceae archaeon Ag5.</title>
        <authorList>
            <person name="Protasov E."/>
            <person name="Platt K."/>
            <person name="Poehlein A."/>
            <person name="Daniel R."/>
            <person name="Brune A."/>
        </authorList>
    </citation>
    <scope>NUCLEOTIDE SEQUENCE</scope>
    <source>
        <strain evidence="1">Ag5</strain>
    </source>
</reference>
<protein>
    <submittedName>
        <fullName evidence="1">Uncharacterized protein</fullName>
    </submittedName>
</protein>
<proteinExistence type="predicted"/>
<accession>A0AAE4SEF1</accession>
<comment type="caution">
    <text evidence="1">The sequence shown here is derived from an EMBL/GenBank/DDBJ whole genome shotgun (WGS) entry which is preliminary data.</text>
</comment>
<name>A0AAE4SEF1_9EURY</name>
<gene>
    <name evidence="1" type="ORF">MsAg5_16260</name>
</gene>
<keyword evidence="2" id="KW-1185">Reference proteome</keyword>
<sequence>MSKYELDEEIIDENETLVLKKVFYDKFRSSFYSKSKTADSIENKSIFIDLLKKDPTPVQNIIKENSVSVDDLPSFQLNELLSKNLIKQSLKPNEYTISSNGIWYIEKELELVDVSKVIEFVDNKFFDFGASETLKPLEKIALLTLISIGAFYKKTPLDRNNGESYSSKLSEILEKSREFLINEEFIPKSSKLGVVDEKQIVDSVFKRVNDLPKKTMHLCQLEAPKKHYLSLYDEENCQFDFKSLSFLLWKIFGDNLSLDQQRKIDEFCQKIMINNLYDVFNPDQIHDHLYYKGGYENAISNALFDIGELRGNWK</sequence>
<evidence type="ECO:0000313" key="2">
    <source>
        <dbReference type="Proteomes" id="UP001271789"/>
    </source>
</evidence>
<organism evidence="1 2">
    <name type="scientific">Methanolapillus africanus</name>
    <dbReference type="NCBI Taxonomy" id="3028297"/>
    <lineage>
        <taxon>Archaea</taxon>
        <taxon>Methanobacteriati</taxon>
        <taxon>Methanobacteriota</taxon>
        <taxon>Stenosarchaea group</taxon>
        <taxon>Methanomicrobia</taxon>
        <taxon>Methanosarcinales</taxon>
        <taxon>Methanosarcinaceae</taxon>
        <taxon>Methanolapillus</taxon>
    </lineage>
</organism>
<dbReference type="Proteomes" id="UP001271789">
    <property type="component" value="Unassembled WGS sequence"/>
</dbReference>